<dbReference type="OrthoDB" id="797376at2"/>
<dbReference type="GO" id="GO:0003729">
    <property type="term" value="F:mRNA binding"/>
    <property type="evidence" value="ECO:0007669"/>
    <property type="project" value="TreeGrafter"/>
</dbReference>
<dbReference type="RefSeq" id="WP_128769664.1">
    <property type="nucleotide sequence ID" value="NZ_RXOC01000007.1"/>
</dbReference>
<evidence type="ECO:0000256" key="1">
    <source>
        <dbReference type="ARBA" id="ARBA00022884"/>
    </source>
</evidence>
<feature type="domain" description="RRM" evidence="3">
    <location>
        <begin position="2"/>
        <end position="80"/>
    </location>
</feature>
<name>A0A4V1KI43_9SPHI</name>
<dbReference type="InterPro" id="IPR035979">
    <property type="entry name" value="RBD_domain_sf"/>
</dbReference>
<organism evidence="5 6">
    <name type="scientific">Arcticibacter tournemirensis</name>
    <dbReference type="NCBI Taxonomy" id="699437"/>
    <lineage>
        <taxon>Bacteria</taxon>
        <taxon>Pseudomonadati</taxon>
        <taxon>Bacteroidota</taxon>
        <taxon>Sphingobacteriia</taxon>
        <taxon>Sphingobacteriales</taxon>
        <taxon>Sphingobacteriaceae</taxon>
        <taxon>Arcticibacter</taxon>
    </lineage>
</organism>
<protein>
    <submittedName>
        <fullName evidence="5">RNA-binding protein</fullName>
    </submittedName>
</protein>
<dbReference type="Gene3D" id="3.30.70.330">
    <property type="match status" value="1"/>
</dbReference>
<dbReference type="AlphaFoldDB" id="A0A4V1KI43"/>
<evidence type="ECO:0000259" key="3">
    <source>
        <dbReference type="PROSITE" id="PS50102"/>
    </source>
</evidence>
<feature type="region of interest" description="Disordered" evidence="2">
    <location>
        <begin position="96"/>
        <end position="121"/>
    </location>
</feature>
<dbReference type="InterPro" id="IPR012677">
    <property type="entry name" value="Nucleotide-bd_a/b_plait_sf"/>
</dbReference>
<gene>
    <name evidence="5" type="ORF">EKH83_11960</name>
    <name evidence="4" type="ORF">F1649_00995</name>
</gene>
<dbReference type="PROSITE" id="PS50102">
    <property type="entry name" value="RRM"/>
    <property type="match status" value="1"/>
</dbReference>
<dbReference type="SUPFAM" id="SSF54928">
    <property type="entry name" value="RNA-binding domain, RBD"/>
    <property type="match status" value="1"/>
</dbReference>
<dbReference type="Pfam" id="PF00076">
    <property type="entry name" value="RRM_1"/>
    <property type="match status" value="1"/>
</dbReference>
<dbReference type="EMBL" id="VWNE01000001">
    <property type="protein sequence ID" value="KAA8486820.1"/>
    <property type="molecule type" value="Genomic_DNA"/>
</dbReference>
<dbReference type="InterPro" id="IPR050502">
    <property type="entry name" value="Euk_RNA-bind_prot"/>
</dbReference>
<comment type="caution">
    <text evidence="5">The sequence shown here is derived from an EMBL/GenBank/DDBJ whole genome shotgun (WGS) entry which is preliminary data.</text>
</comment>
<evidence type="ECO:0000313" key="5">
    <source>
        <dbReference type="EMBL" id="RXF69392.1"/>
    </source>
</evidence>
<keyword evidence="1" id="KW-0694">RNA-binding</keyword>
<dbReference type="PANTHER" id="PTHR48025:SF1">
    <property type="entry name" value="RRM DOMAIN-CONTAINING PROTEIN"/>
    <property type="match status" value="1"/>
</dbReference>
<reference evidence="4 7" key="2">
    <citation type="submission" date="2019-09" db="EMBL/GenBank/DDBJ databases">
        <title>Pararcticibacter amylolyticus gen. nov., sp. nov., isolated from a rottenly hemp rope, and reclassification of Pedobacter tournemirensis as Pararcticibacter tournemirensis comb. nov.</title>
        <authorList>
            <person name="Cai Y."/>
        </authorList>
    </citation>
    <scope>NUCLEOTIDE SEQUENCE [LARGE SCALE GENOMIC DNA]</scope>
    <source>
        <strain evidence="4 7">TF5-37.2-LB10</strain>
    </source>
</reference>
<reference evidence="5 6" key="1">
    <citation type="submission" date="2018-12" db="EMBL/GenBank/DDBJ databases">
        <title>The Draft Genome Sequence of the Soil Bacterium Pedobacter tournemirensis R1.</title>
        <authorList>
            <person name="He J."/>
        </authorList>
    </citation>
    <scope>NUCLEOTIDE SEQUENCE [LARGE SCALE GENOMIC DNA]</scope>
    <source>
        <strain evidence="5 6">R1</strain>
    </source>
</reference>
<dbReference type="EMBL" id="RXOC01000007">
    <property type="protein sequence ID" value="RXF69392.1"/>
    <property type="molecule type" value="Genomic_DNA"/>
</dbReference>
<evidence type="ECO:0000313" key="7">
    <source>
        <dbReference type="Proteomes" id="UP000322918"/>
    </source>
</evidence>
<feature type="compositionally biased region" description="Basic residues" evidence="2">
    <location>
        <begin position="109"/>
        <end position="121"/>
    </location>
</feature>
<dbReference type="PANTHER" id="PTHR48025">
    <property type="entry name" value="OS02G0815200 PROTEIN"/>
    <property type="match status" value="1"/>
</dbReference>
<proteinExistence type="predicted"/>
<evidence type="ECO:0000256" key="2">
    <source>
        <dbReference type="SAM" id="MobiDB-lite"/>
    </source>
</evidence>
<dbReference type="InterPro" id="IPR000504">
    <property type="entry name" value="RRM_dom"/>
</dbReference>
<evidence type="ECO:0000313" key="6">
    <source>
        <dbReference type="Proteomes" id="UP000290848"/>
    </source>
</evidence>
<keyword evidence="7" id="KW-1185">Reference proteome</keyword>
<dbReference type="SMART" id="SM00360">
    <property type="entry name" value="RRM"/>
    <property type="match status" value="1"/>
</dbReference>
<dbReference type="Proteomes" id="UP000290848">
    <property type="component" value="Unassembled WGS sequence"/>
</dbReference>
<dbReference type="Proteomes" id="UP000322918">
    <property type="component" value="Unassembled WGS sequence"/>
</dbReference>
<accession>A0A4V1KI43</accession>
<dbReference type="CDD" id="cd00590">
    <property type="entry name" value="RRM_SF"/>
    <property type="match status" value="1"/>
</dbReference>
<evidence type="ECO:0000313" key="4">
    <source>
        <dbReference type="EMBL" id="KAA8486820.1"/>
    </source>
</evidence>
<sequence length="121" mass="13652">MTKLFVGGIPEDMDEIELTDIFKEFGGVVAANIVREKRTQKSRRYGFVEMDTEESAQQAVNLLHGGSIDDKEISVKPVIPGLKKTQFVVGKRKLEFSKKKPKSPAFKKTSSRKDKRPRIGK</sequence>